<dbReference type="Proteomes" id="UP000789396">
    <property type="component" value="Unassembled WGS sequence"/>
</dbReference>
<sequence length="328" mass="36737">LSTFLLTELLQIVDETKRRHSEIKEFSIKTIIKILNDLVFQGVEVQLKILQTIPPLINNYQSLQGDLLIDALLICFRIQDSKAVVVSNTAAATLRQLVINIFEKILLEDEINDKVISMEIFHGICMDGALLRTVYYSYDKQNHSTNVYKEMISAFGRLATEKPQTLGKSGNSLNGNSCQSIEDDGLTNIGGGLNPPQIPETYLYYLTLLCLNSIVDGLHDFVIKNLTNVIQYQKKSTLQSKSQILVADMANTSWPGLLAALSFFLSTNLDEDLFHNVLRAYQNFTIVCGFLHLSTPRDAFITCLCKSVIPHITMPPMLPSENNACETE</sequence>
<proteinExistence type="predicted"/>
<gene>
    <name evidence="2" type="ORF">RFULGI_LOCUS10683</name>
</gene>
<dbReference type="OrthoDB" id="294853at2759"/>
<reference evidence="2" key="1">
    <citation type="submission" date="2021-06" db="EMBL/GenBank/DDBJ databases">
        <authorList>
            <person name="Kallberg Y."/>
            <person name="Tangrot J."/>
            <person name="Rosling A."/>
        </authorList>
    </citation>
    <scope>NUCLEOTIDE SEQUENCE</scope>
    <source>
        <strain evidence="2">IN212</strain>
    </source>
</reference>
<dbReference type="EMBL" id="CAJVPZ010021671">
    <property type="protein sequence ID" value="CAG8707742.1"/>
    <property type="molecule type" value="Genomic_DNA"/>
</dbReference>
<comment type="caution">
    <text evidence="2">The sequence shown here is derived from an EMBL/GenBank/DDBJ whole genome shotgun (WGS) entry which is preliminary data.</text>
</comment>
<feature type="non-terminal residue" evidence="2">
    <location>
        <position position="1"/>
    </location>
</feature>
<keyword evidence="3" id="KW-1185">Reference proteome</keyword>
<feature type="domain" description="Mon2/Sec7/BIG1-like dimerisation and cyclophilin-binding" evidence="1">
    <location>
        <begin position="21"/>
        <end position="109"/>
    </location>
</feature>
<dbReference type="SUPFAM" id="SSF48371">
    <property type="entry name" value="ARM repeat"/>
    <property type="match status" value="1"/>
</dbReference>
<dbReference type="InterPro" id="IPR016024">
    <property type="entry name" value="ARM-type_fold"/>
</dbReference>
<evidence type="ECO:0000313" key="2">
    <source>
        <dbReference type="EMBL" id="CAG8707742.1"/>
    </source>
</evidence>
<organism evidence="2 3">
    <name type="scientific">Racocetra fulgida</name>
    <dbReference type="NCBI Taxonomy" id="60492"/>
    <lineage>
        <taxon>Eukaryota</taxon>
        <taxon>Fungi</taxon>
        <taxon>Fungi incertae sedis</taxon>
        <taxon>Mucoromycota</taxon>
        <taxon>Glomeromycotina</taxon>
        <taxon>Glomeromycetes</taxon>
        <taxon>Diversisporales</taxon>
        <taxon>Gigasporaceae</taxon>
        <taxon>Racocetra</taxon>
    </lineage>
</organism>
<evidence type="ECO:0000313" key="3">
    <source>
        <dbReference type="Proteomes" id="UP000789396"/>
    </source>
</evidence>
<protein>
    <submittedName>
        <fullName evidence="2">6919_t:CDS:1</fullName>
    </submittedName>
</protein>
<dbReference type="Pfam" id="PF16213">
    <property type="entry name" value="DCB"/>
    <property type="match status" value="1"/>
</dbReference>
<dbReference type="InterPro" id="IPR032629">
    <property type="entry name" value="DCB_dom"/>
</dbReference>
<accession>A0A9N9HVK2</accession>
<feature type="non-terminal residue" evidence="2">
    <location>
        <position position="328"/>
    </location>
</feature>
<name>A0A9N9HVK2_9GLOM</name>
<evidence type="ECO:0000259" key="1">
    <source>
        <dbReference type="Pfam" id="PF16213"/>
    </source>
</evidence>
<dbReference type="AlphaFoldDB" id="A0A9N9HVK2"/>